<dbReference type="SUPFAM" id="SSF48452">
    <property type="entry name" value="TPR-like"/>
    <property type="match status" value="1"/>
</dbReference>
<dbReference type="Gene3D" id="1.25.40.10">
    <property type="entry name" value="Tetratricopeptide repeat domain"/>
    <property type="match status" value="1"/>
</dbReference>
<dbReference type="InterPro" id="IPR026703">
    <property type="entry name" value="ERICH2"/>
</dbReference>
<dbReference type="Proteomes" id="UP001642483">
    <property type="component" value="Unassembled WGS sequence"/>
</dbReference>
<feature type="region of interest" description="Disordered" evidence="1">
    <location>
        <begin position="1"/>
        <end position="81"/>
    </location>
</feature>
<sequence length="207" mass="23558">MAAKSSGKESPADIRNGLKDLQVSDEVADQMISNRPKEVEETSVVNGINEDGDELSDVDDDGEDSSDEESSSEDEEPIQAPLELMGEFLLYVRQGKWEDAKKLCTMILIYEPKNPEALQFKDTIEEKIKVEQELAEMSSEEETSSSEEEESSEDEQEEESEEQTGKENEESRKEDDSESDDEEDRSKHLRNKLIFSHSSDQKQIWKP</sequence>
<gene>
    <name evidence="2" type="ORF">CVLEPA_LOCUS7761</name>
</gene>
<reference evidence="2 3" key="1">
    <citation type="submission" date="2024-02" db="EMBL/GenBank/DDBJ databases">
        <authorList>
            <person name="Daric V."/>
            <person name="Darras S."/>
        </authorList>
    </citation>
    <scope>NUCLEOTIDE SEQUENCE [LARGE SCALE GENOMIC DNA]</scope>
</reference>
<keyword evidence="3" id="KW-1185">Reference proteome</keyword>
<evidence type="ECO:0000313" key="2">
    <source>
        <dbReference type="EMBL" id="CAK8677765.1"/>
    </source>
</evidence>
<accession>A0ABP0FDI6</accession>
<dbReference type="InterPro" id="IPR011990">
    <property type="entry name" value="TPR-like_helical_dom_sf"/>
</dbReference>
<feature type="compositionally biased region" description="Acidic residues" evidence="1">
    <location>
        <begin position="50"/>
        <end position="77"/>
    </location>
</feature>
<dbReference type="PANTHER" id="PTHR21520">
    <property type="entry name" value="GLUTAMATE-RICH PROTEIN 2"/>
    <property type="match status" value="1"/>
</dbReference>
<dbReference type="PANTHER" id="PTHR21520:SF2">
    <property type="entry name" value="GLUTAMATE-RICH PROTEIN 2"/>
    <property type="match status" value="1"/>
</dbReference>
<evidence type="ECO:0008006" key="4">
    <source>
        <dbReference type="Google" id="ProtNLM"/>
    </source>
</evidence>
<name>A0ABP0FDI6_CLALP</name>
<feature type="compositionally biased region" description="Basic and acidic residues" evidence="1">
    <location>
        <begin position="163"/>
        <end position="175"/>
    </location>
</feature>
<organism evidence="2 3">
    <name type="scientific">Clavelina lepadiformis</name>
    <name type="common">Light-bulb sea squirt</name>
    <name type="synonym">Ascidia lepadiformis</name>
    <dbReference type="NCBI Taxonomy" id="159417"/>
    <lineage>
        <taxon>Eukaryota</taxon>
        <taxon>Metazoa</taxon>
        <taxon>Chordata</taxon>
        <taxon>Tunicata</taxon>
        <taxon>Ascidiacea</taxon>
        <taxon>Aplousobranchia</taxon>
        <taxon>Clavelinidae</taxon>
        <taxon>Clavelina</taxon>
    </lineage>
</organism>
<evidence type="ECO:0000313" key="3">
    <source>
        <dbReference type="Proteomes" id="UP001642483"/>
    </source>
</evidence>
<protein>
    <recommendedName>
        <fullName evidence="4">Glutamate-rich protein 2</fullName>
    </recommendedName>
</protein>
<proteinExistence type="predicted"/>
<feature type="compositionally biased region" description="Acidic residues" evidence="1">
    <location>
        <begin position="138"/>
        <end position="162"/>
    </location>
</feature>
<dbReference type="EMBL" id="CAWYQH010000046">
    <property type="protein sequence ID" value="CAK8677765.1"/>
    <property type="molecule type" value="Genomic_DNA"/>
</dbReference>
<evidence type="ECO:0000256" key="1">
    <source>
        <dbReference type="SAM" id="MobiDB-lite"/>
    </source>
</evidence>
<comment type="caution">
    <text evidence="2">The sequence shown here is derived from an EMBL/GenBank/DDBJ whole genome shotgun (WGS) entry which is preliminary data.</text>
</comment>
<feature type="compositionally biased region" description="Basic and acidic residues" evidence="1">
    <location>
        <begin position="1"/>
        <end position="18"/>
    </location>
</feature>
<feature type="compositionally biased region" description="Polar residues" evidence="1">
    <location>
        <begin position="196"/>
        <end position="207"/>
    </location>
</feature>
<feature type="region of interest" description="Disordered" evidence="1">
    <location>
        <begin position="129"/>
        <end position="207"/>
    </location>
</feature>